<dbReference type="AlphaFoldDB" id="A0AA39VLL5"/>
<comment type="caution">
    <text evidence="4">The sequence shown here is derived from an EMBL/GenBank/DDBJ whole genome shotgun (WGS) entry which is preliminary data.</text>
</comment>
<keyword evidence="5" id="KW-1185">Reference proteome</keyword>
<sequence length="245" mass="27636">MGKTKKVGVSNPPKPVDNSNLTSSSKTIKANKFRPLRAYECKKIFQEKGIDLNSCIDSYVHKGKRAFIRQCELTKVSAFWHLFVCANLVGSSNAIELNREKIKIVYTLVTNKSINLGEVLIEHIDIVACATHLDKKLAFPRFISHLCLAKGLKSQDDDVLLPPLENFSEKRMATMSYKEKGKSSDTFRLFGESHDSSHVSSTPILPSWAIQLKNEVEESQRMIEASQKKIEELNAKVVLQDEKIK</sequence>
<reference evidence="4" key="1">
    <citation type="journal article" date="2022" name="Plant J.">
        <title>Strategies of tolerance reflected in two North American maple genomes.</title>
        <authorList>
            <person name="McEvoy S.L."/>
            <person name="Sezen U.U."/>
            <person name="Trouern-Trend A."/>
            <person name="McMahon S.M."/>
            <person name="Schaberg P.G."/>
            <person name="Yang J."/>
            <person name="Wegrzyn J.L."/>
            <person name="Swenson N.G."/>
        </authorList>
    </citation>
    <scope>NUCLEOTIDE SEQUENCE</scope>
    <source>
        <strain evidence="4">NS2018</strain>
    </source>
</reference>
<protein>
    <recommendedName>
        <fullName evidence="3">Putative plant transposon protein domain-containing protein</fullName>
    </recommendedName>
</protein>
<name>A0AA39VLL5_ACESA</name>
<dbReference type="EMBL" id="JAUESC010000383">
    <property type="protein sequence ID" value="KAK0583661.1"/>
    <property type="molecule type" value="Genomic_DNA"/>
</dbReference>
<feature type="coiled-coil region" evidence="1">
    <location>
        <begin position="209"/>
        <end position="243"/>
    </location>
</feature>
<feature type="region of interest" description="Disordered" evidence="2">
    <location>
        <begin position="1"/>
        <end position="23"/>
    </location>
</feature>
<accession>A0AA39VLL5</accession>
<evidence type="ECO:0000313" key="4">
    <source>
        <dbReference type="EMBL" id="KAK0583661.1"/>
    </source>
</evidence>
<dbReference type="Proteomes" id="UP001168877">
    <property type="component" value="Unassembled WGS sequence"/>
</dbReference>
<evidence type="ECO:0000256" key="1">
    <source>
        <dbReference type="SAM" id="Coils"/>
    </source>
</evidence>
<reference evidence="4" key="2">
    <citation type="submission" date="2023-06" db="EMBL/GenBank/DDBJ databases">
        <authorList>
            <person name="Swenson N.G."/>
            <person name="Wegrzyn J.L."/>
            <person name="Mcevoy S.L."/>
        </authorList>
    </citation>
    <scope>NUCLEOTIDE SEQUENCE</scope>
    <source>
        <strain evidence="4">NS2018</strain>
        <tissue evidence="4">Leaf</tissue>
    </source>
</reference>
<keyword evidence="1" id="KW-0175">Coiled coil</keyword>
<evidence type="ECO:0000256" key="2">
    <source>
        <dbReference type="SAM" id="MobiDB-lite"/>
    </source>
</evidence>
<dbReference type="Pfam" id="PF20167">
    <property type="entry name" value="Transposase_32"/>
    <property type="match status" value="1"/>
</dbReference>
<feature type="domain" description="Putative plant transposon protein" evidence="3">
    <location>
        <begin position="66"/>
        <end position="151"/>
    </location>
</feature>
<gene>
    <name evidence="4" type="ORF">LWI29_001127</name>
</gene>
<organism evidence="4 5">
    <name type="scientific">Acer saccharum</name>
    <name type="common">Sugar maple</name>
    <dbReference type="NCBI Taxonomy" id="4024"/>
    <lineage>
        <taxon>Eukaryota</taxon>
        <taxon>Viridiplantae</taxon>
        <taxon>Streptophyta</taxon>
        <taxon>Embryophyta</taxon>
        <taxon>Tracheophyta</taxon>
        <taxon>Spermatophyta</taxon>
        <taxon>Magnoliopsida</taxon>
        <taxon>eudicotyledons</taxon>
        <taxon>Gunneridae</taxon>
        <taxon>Pentapetalae</taxon>
        <taxon>rosids</taxon>
        <taxon>malvids</taxon>
        <taxon>Sapindales</taxon>
        <taxon>Sapindaceae</taxon>
        <taxon>Hippocastanoideae</taxon>
        <taxon>Acereae</taxon>
        <taxon>Acer</taxon>
    </lineage>
</organism>
<dbReference type="InterPro" id="IPR046796">
    <property type="entry name" value="Transposase_32_dom"/>
</dbReference>
<evidence type="ECO:0000259" key="3">
    <source>
        <dbReference type="Pfam" id="PF20167"/>
    </source>
</evidence>
<evidence type="ECO:0000313" key="5">
    <source>
        <dbReference type="Proteomes" id="UP001168877"/>
    </source>
</evidence>
<proteinExistence type="predicted"/>